<dbReference type="AlphaFoldDB" id="A0AAJ0FXK8"/>
<sequence length="331" mass="37977">MKIRHVSNGIATISIVEESEAYLNYVWIIIFDLHNGSEISRRDFPPEKYDSFVLNDSKFLIFGQFCIREQISICEISRFSLESREWAGQTLVLTGLHGTMVRRDVDFALKGEFVYAVSLVQEARHDAVQPVRYECYRFPVHFTDSRTIRRMDIEWQLGQDNNIGYSSLELGFGKNAGEVIIVENIPALRCPRFTRFITEFCFEEQTSSAAIIPRFSNAQDRSLCDIWPTGLIDAHCNEPEAFPNLSEFNKERAIHGAIRSELSPEIPAQTAWNGTNLIYFDHSSMRKYPNLVLLSYDVANYEKKKKLPGLVGNDENKGAETRSAGRKRRRS</sequence>
<gene>
    <name evidence="2" type="ORF">QQS21_002099</name>
</gene>
<evidence type="ECO:0000313" key="3">
    <source>
        <dbReference type="Proteomes" id="UP001251528"/>
    </source>
</evidence>
<accession>A0AAJ0FXK8</accession>
<dbReference type="Proteomes" id="UP001251528">
    <property type="component" value="Unassembled WGS sequence"/>
</dbReference>
<evidence type="ECO:0000256" key="1">
    <source>
        <dbReference type="SAM" id="MobiDB-lite"/>
    </source>
</evidence>
<protein>
    <submittedName>
        <fullName evidence="2">Uncharacterized protein</fullName>
    </submittedName>
</protein>
<dbReference type="EMBL" id="JASWJB010000024">
    <property type="protein sequence ID" value="KAK2609318.1"/>
    <property type="molecule type" value="Genomic_DNA"/>
</dbReference>
<feature type="region of interest" description="Disordered" evidence="1">
    <location>
        <begin position="307"/>
        <end position="331"/>
    </location>
</feature>
<organism evidence="2 3">
    <name type="scientific">Conoideocrella luteorostrata</name>
    <dbReference type="NCBI Taxonomy" id="1105319"/>
    <lineage>
        <taxon>Eukaryota</taxon>
        <taxon>Fungi</taxon>
        <taxon>Dikarya</taxon>
        <taxon>Ascomycota</taxon>
        <taxon>Pezizomycotina</taxon>
        <taxon>Sordariomycetes</taxon>
        <taxon>Hypocreomycetidae</taxon>
        <taxon>Hypocreales</taxon>
        <taxon>Clavicipitaceae</taxon>
        <taxon>Conoideocrella</taxon>
    </lineage>
</organism>
<proteinExistence type="predicted"/>
<reference evidence="2" key="1">
    <citation type="submission" date="2023-06" db="EMBL/GenBank/DDBJ databases">
        <title>Conoideocrella luteorostrata (Hypocreales: Clavicipitaceae), a potential biocontrol fungus for elongate hemlock scale in United States Christmas tree production areas.</title>
        <authorList>
            <person name="Barrett H."/>
            <person name="Lovett B."/>
            <person name="Macias A.M."/>
            <person name="Stajich J.E."/>
            <person name="Kasson M.T."/>
        </authorList>
    </citation>
    <scope>NUCLEOTIDE SEQUENCE</scope>
    <source>
        <strain evidence="2">ARSEF 14590</strain>
    </source>
</reference>
<name>A0AAJ0FXK8_9HYPO</name>
<evidence type="ECO:0000313" key="2">
    <source>
        <dbReference type="EMBL" id="KAK2609318.1"/>
    </source>
</evidence>
<keyword evidence="3" id="KW-1185">Reference proteome</keyword>
<comment type="caution">
    <text evidence="2">The sequence shown here is derived from an EMBL/GenBank/DDBJ whole genome shotgun (WGS) entry which is preliminary data.</text>
</comment>